<keyword evidence="11" id="KW-1185">Reference proteome</keyword>
<dbReference type="GeneID" id="93486496"/>
<keyword evidence="1" id="KW-0004">4Fe-4S</keyword>
<dbReference type="PROSITE" id="PS51379">
    <property type="entry name" value="4FE4S_FER_2"/>
    <property type="match status" value="1"/>
</dbReference>
<evidence type="ECO:0000256" key="2">
    <source>
        <dbReference type="ARBA" id="ARBA00022490"/>
    </source>
</evidence>
<evidence type="ECO:0000256" key="4">
    <source>
        <dbReference type="ARBA" id="ARBA00022723"/>
    </source>
</evidence>
<comment type="caution">
    <text evidence="10">The sequence shown here is derived from an EMBL/GenBank/DDBJ whole genome shotgun (WGS) entry which is preliminary data.</text>
</comment>
<dbReference type="PROSITE" id="PS00198">
    <property type="entry name" value="4FE4S_FER_1"/>
    <property type="match status" value="1"/>
</dbReference>
<keyword evidence="8" id="KW-0411">Iron-sulfur</keyword>
<evidence type="ECO:0000256" key="3">
    <source>
        <dbReference type="ARBA" id="ARBA00022694"/>
    </source>
</evidence>
<evidence type="ECO:0000313" key="10">
    <source>
        <dbReference type="EMBL" id="MBB6478171.1"/>
    </source>
</evidence>
<dbReference type="NCBIfam" id="TIGR00276">
    <property type="entry name" value="tRNA epoxyqueuosine(34) reductase QueG"/>
    <property type="match status" value="1"/>
</dbReference>
<dbReference type="InterPro" id="IPR013542">
    <property type="entry name" value="QueG_DUF1730"/>
</dbReference>
<protein>
    <submittedName>
        <fullName evidence="10">Epoxyqueuosine reductase</fullName>
        <ecNumber evidence="10">1.17.99.6</ecNumber>
    </submittedName>
</protein>
<evidence type="ECO:0000256" key="1">
    <source>
        <dbReference type="ARBA" id="ARBA00022485"/>
    </source>
</evidence>
<evidence type="ECO:0000256" key="8">
    <source>
        <dbReference type="ARBA" id="ARBA00023014"/>
    </source>
</evidence>
<dbReference type="PANTHER" id="PTHR30002:SF4">
    <property type="entry name" value="EPOXYQUEUOSINE REDUCTASE"/>
    <property type="match status" value="1"/>
</dbReference>
<evidence type="ECO:0000313" key="11">
    <source>
        <dbReference type="Proteomes" id="UP000591941"/>
    </source>
</evidence>
<dbReference type="AlphaFoldDB" id="A0A841R455"/>
<evidence type="ECO:0000256" key="5">
    <source>
        <dbReference type="ARBA" id="ARBA00022785"/>
    </source>
</evidence>
<name>A0A841R455_9FIRM</name>
<dbReference type="Pfam" id="PF08331">
    <property type="entry name" value="QueG_DUF1730"/>
    <property type="match status" value="1"/>
</dbReference>
<feature type="domain" description="4Fe-4S ferredoxin-type" evidence="9">
    <location>
        <begin position="171"/>
        <end position="200"/>
    </location>
</feature>
<dbReference type="EMBL" id="JACHHI010000006">
    <property type="protein sequence ID" value="MBB6478171.1"/>
    <property type="molecule type" value="Genomic_DNA"/>
</dbReference>
<reference evidence="10 11" key="1">
    <citation type="submission" date="2020-08" db="EMBL/GenBank/DDBJ databases">
        <title>Genomic Encyclopedia of Type Strains, Phase IV (KMG-IV): sequencing the most valuable type-strain genomes for metagenomic binning, comparative biology and taxonomic classification.</title>
        <authorList>
            <person name="Goeker M."/>
        </authorList>
    </citation>
    <scope>NUCLEOTIDE SEQUENCE [LARGE SCALE GENOMIC DNA]</scope>
    <source>
        <strain evidence="10 11">DSM 21255</strain>
    </source>
</reference>
<dbReference type="InterPro" id="IPR004453">
    <property type="entry name" value="QueG"/>
</dbReference>
<dbReference type="GO" id="GO:0008616">
    <property type="term" value="P:tRNA queuosine(34) biosynthetic process"/>
    <property type="evidence" value="ECO:0007669"/>
    <property type="project" value="UniProtKB-KW"/>
</dbReference>
<dbReference type="EC" id="1.17.99.6" evidence="10"/>
<accession>A0A841R455</accession>
<organism evidence="10 11">
    <name type="scientific">Negativicoccus succinicivorans</name>
    <dbReference type="NCBI Taxonomy" id="620903"/>
    <lineage>
        <taxon>Bacteria</taxon>
        <taxon>Bacillati</taxon>
        <taxon>Bacillota</taxon>
        <taxon>Negativicutes</taxon>
        <taxon>Veillonellales</taxon>
        <taxon>Veillonellaceae</taxon>
        <taxon>Negativicoccus</taxon>
    </lineage>
</organism>
<evidence type="ECO:0000259" key="9">
    <source>
        <dbReference type="PROSITE" id="PS51379"/>
    </source>
</evidence>
<dbReference type="Pfam" id="PF13484">
    <property type="entry name" value="Fer4_16"/>
    <property type="match status" value="1"/>
</dbReference>
<sequence>MDKNKIIITQANHLGLTEVGFVRLPLPETLAATLHAAGEPSPFTPSDVTTRLDPAALLPGAQSVIVCLFPYRPASATAENAAEPPANLPEYARARDYHIIVQHYLTRLQTRLQAHFSDADFFSFVDTSPLPDRALAYLAGLGFFGWNKALINDRYGTHTMIGGLVTTLALAPSEPLQKTCLQCGRCRRFCPGQALTPERFIWPRCKSYITQKKGDLTAAEAAIIAKNHYIFGCDVCQEVCPHNTAAEPTPLPEFQNDRITHITAAEIACHSNRTFQAAYGDRAWAWRGKKILLRNAALLAESSAHRNDDNH</sequence>
<keyword evidence="3" id="KW-0819">tRNA processing</keyword>
<proteinExistence type="predicted"/>
<dbReference type="PANTHER" id="PTHR30002">
    <property type="entry name" value="EPOXYQUEUOSINE REDUCTASE"/>
    <property type="match status" value="1"/>
</dbReference>
<dbReference type="GO" id="GO:0051539">
    <property type="term" value="F:4 iron, 4 sulfur cluster binding"/>
    <property type="evidence" value="ECO:0007669"/>
    <property type="project" value="UniProtKB-KW"/>
</dbReference>
<evidence type="ECO:0000256" key="6">
    <source>
        <dbReference type="ARBA" id="ARBA00023002"/>
    </source>
</evidence>
<dbReference type="GO" id="GO:0046872">
    <property type="term" value="F:metal ion binding"/>
    <property type="evidence" value="ECO:0007669"/>
    <property type="project" value="UniProtKB-KW"/>
</dbReference>
<dbReference type="GO" id="GO:0052693">
    <property type="term" value="F:epoxyqueuosine reductase activity"/>
    <property type="evidence" value="ECO:0007669"/>
    <property type="project" value="UniProtKB-EC"/>
</dbReference>
<dbReference type="Gene3D" id="3.30.70.20">
    <property type="match status" value="1"/>
</dbReference>
<dbReference type="InterPro" id="IPR017896">
    <property type="entry name" value="4Fe4S_Fe-S-bd"/>
</dbReference>
<keyword evidence="6 10" id="KW-0560">Oxidoreductase</keyword>
<keyword evidence="5" id="KW-0671">Queuosine biosynthesis</keyword>
<keyword evidence="4" id="KW-0479">Metal-binding</keyword>
<gene>
    <name evidence="10" type="ORF">HNR45_001241</name>
</gene>
<keyword evidence="2" id="KW-0963">Cytoplasm</keyword>
<dbReference type="InterPro" id="IPR017900">
    <property type="entry name" value="4Fe4S_Fe_S_CS"/>
</dbReference>
<dbReference type="RefSeq" id="WP_184327579.1">
    <property type="nucleotide sequence ID" value="NZ_CAURBC010000006.1"/>
</dbReference>
<keyword evidence="7" id="KW-0408">Iron</keyword>
<dbReference type="Proteomes" id="UP000591941">
    <property type="component" value="Unassembled WGS sequence"/>
</dbReference>
<dbReference type="SUPFAM" id="SSF46548">
    <property type="entry name" value="alpha-helical ferredoxin"/>
    <property type="match status" value="1"/>
</dbReference>
<evidence type="ECO:0000256" key="7">
    <source>
        <dbReference type="ARBA" id="ARBA00023004"/>
    </source>
</evidence>